<gene>
    <name evidence="2" type="ORF">RO07_18925</name>
</gene>
<feature type="transmembrane region" description="Helical" evidence="1">
    <location>
        <begin position="21"/>
        <end position="40"/>
    </location>
</feature>
<reference evidence="2" key="1">
    <citation type="submission" date="2016-11" db="EMBL/GenBank/DDBJ databases">
        <title>Complete Genome Sequencing of Pandoraea pulmonicola DSM 16583.</title>
        <authorList>
            <person name="Chan K.-G."/>
        </authorList>
    </citation>
    <scope>NUCLEOTIDE SEQUENCE</scope>
    <source>
        <strain evidence="2">DSM 16583</strain>
    </source>
</reference>
<protein>
    <submittedName>
        <fullName evidence="2">Uncharacterized protein</fullName>
    </submittedName>
</protein>
<dbReference type="Proteomes" id="UP000035086">
    <property type="component" value="Chromosome"/>
</dbReference>
<keyword evidence="1" id="KW-0812">Transmembrane</keyword>
<feature type="transmembrane region" description="Helical" evidence="1">
    <location>
        <begin position="74"/>
        <end position="98"/>
    </location>
</feature>
<keyword evidence="3" id="KW-1185">Reference proteome</keyword>
<organism evidence="2 3">
    <name type="scientific">Pandoraea pulmonicola</name>
    <dbReference type="NCBI Taxonomy" id="93221"/>
    <lineage>
        <taxon>Bacteria</taxon>
        <taxon>Pseudomonadati</taxon>
        <taxon>Pseudomonadota</taxon>
        <taxon>Betaproteobacteria</taxon>
        <taxon>Burkholderiales</taxon>
        <taxon>Burkholderiaceae</taxon>
        <taxon>Pandoraea</taxon>
    </lineage>
</organism>
<sequence length="107" mass="12589">MRRGSNEHLMWSSEDRRRRVVWIRLCSIAGAVVFFMLSWYCLGSAYDAFVFHKPVVWGRYSMVKVYRFEDGARAFYAVASLHFVSGMAFGAMSVWYLLKGIFERPWL</sequence>
<evidence type="ECO:0000256" key="1">
    <source>
        <dbReference type="SAM" id="Phobius"/>
    </source>
</evidence>
<proteinExistence type="predicted"/>
<keyword evidence="1" id="KW-0472">Membrane</keyword>
<keyword evidence="1" id="KW-1133">Transmembrane helix</keyword>
<evidence type="ECO:0000313" key="3">
    <source>
        <dbReference type="Proteomes" id="UP000035086"/>
    </source>
</evidence>
<name>A0ABM5S2P2_PANPU</name>
<accession>A0ABM5S2P2</accession>
<dbReference type="EMBL" id="CP010310">
    <property type="protein sequence ID" value="AJC22042.1"/>
    <property type="molecule type" value="Genomic_DNA"/>
</dbReference>
<evidence type="ECO:0000313" key="2">
    <source>
        <dbReference type="EMBL" id="AJC22042.1"/>
    </source>
</evidence>